<dbReference type="InterPro" id="IPR004796">
    <property type="entry name" value="PTS_IIC_cello"/>
</dbReference>
<feature type="transmembrane region" description="Helical" evidence="9">
    <location>
        <begin position="335"/>
        <end position="355"/>
    </location>
</feature>
<accession>A0A1I4M0H3</accession>
<evidence type="ECO:0000256" key="5">
    <source>
        <dbReference type="ARBA" id="ARBA00022692"/>
    </source>
</evidence>
<feature type="transmembrane region" description="Helical" evidence="9">
    <location>
        <begin position="131"/>
        <end position="149"/>
    </location>
</feature>
<keyword evidence="12" id="KW-1185">Reference proteome</keyword>
<dbReference type="GO" id="GO:0009401">
    <property type="term" value="P:phosphoenolpyruvate-dependent sugar phosphotransferase system"/>
    <property type="evidence" value="ECO:0007669"/>
    <property type="project" value="InterPro"/>
</dbReference>
<evidence type="ECO:0000259" key="10">
    <source>
        <dbReference type="PROSITE" id="PS51105"/>
    </source>
</evidence>
<keyword evidence="3 8" id="KW-1003">Cell membrane</keyword>
<organism evidence="11 12">
    <name type="scientific">Pelosinus propionicus DSM 13327</name>
    <dbReference type="NCBI Taxonomy" id="1123291"/>
    <lineage>
        <taxon>Bacteria</taxon>
        <taxon>Bacillati</taxon>
        <taxon>Bacillota</taxon>
        <taxon>Negativicutes</taxon>
        <taxon>Selenomonadales</taxon>
        <taxon>Sporomusaceae</taxon>
        <taxon>Pelosinus</taxon>
    </lineage>
</organism>
<feature type="transmembrane region" description="Helical" evidence="9">
    <location>
        <begin position="209"/>
        <end position="231"/>
    </location>
</feature>
<dbReference type="AlphaFoldDB" id="A0A1I4M0H3"/>
<dbReference type="InterPro" id="IPR051088">
    <property type="entry name" value="PTS_Sugar-EIIC/EIIB"/>
</dbReference>
<dbReference type="STRING" id="1123291.SAMN04490355_102852"/>
<dbReference type="NCBIfam" id="TIGR00410">
    <property type="entry name" value="lacE"/>
    <property type="match status" value="1"/>
</dbReference>
<evidence type="ECO:0000313" key="12">
    <source>
        <dbReference type="Proteomes" id="UP000199520"/>
    </source>
</evidence>
<keyword evidence="4 8" id="KW-0762">Sugar transport</keyword>
<sequence>MERVIQFLERHLLPIVGVIAEQRHLQALRDGIISTVPLLLIGSTFLICAFPPIPYLAGLVEPYISALLAVVNATFGIMGLVASFAIAYALANSYAIDALSSGLLSVSAFLLASPFTKEGHIDSALMGSKGLFVAMIIGLLVVEVQRFMIKKNIIIKMPEGVPLSVGRSFAVLLPGIVILVSIFMINILLAEMGGGSIPEVINRVVTAPLLHLGGTLPAVLIAVFAIQLLWCFGIHGQALVGTGVMAPIWLAFTQQNAVAKMAGEVIPNIICQQFIDVFILIGGSGTTLALAVLLFTTVKSNQLKALGRTSLLPGIFNINEPIIFGMPIVMNPIMIIPFIVAPLLCIITTYLFMTLGFVHKPYALAPWTTPAFISGFLVTGDWKGTALQVLNFMISGIIYYPFLKIWDEDKVKEELEQIRTEQMNIPLSQGVEPLLKAKLSHSNRDT</sequence>
<keyword evidence="5 9" id="KW-0812">Transmembrane</keyword>
<evidence type="ECO:0000313" key="11">
    <source>
        <dbReference type="EMBL" id="SFL96467.1"/>
    </source>
</evidence>
<proteinExistence type="predicted"/>
<comment type="subcellular location">
    <subcellularLocation>
        <location evidence="1">Cell membrane</location>
        <topology evidence="1">Multi-pass membrane protein</topology>
    </subcellularLocation>
</comment>
<keyword evidence="2 8" id="KW-0813">Transport</keyword>
<reference evidence="12" key="1">
    <citation type="submission" date="2016-10" db="EMBL/GenBank/DDBJ databases">
        <authorList>
            <person name="Varghese N."/>
            <person name="Submissions S."/>
        </authorList>
    </citation>
    <scope>NUCLEOTIDE SEQUENCE [LARGE SCALE GENOMIC DNA]</scope>
    <source>
        <strain evidence="12">DSM 13327</strain>
    </source>
</reference>
<feature type="transmembrane region" description="Helical" evidence="9">
    <location>
        <begin position="385"/>
        <end position="403"/>
    </location>
</feature>
<evidence type="ECO:0000256" key="1">
    <source>
        <dbReference type="ARBA" id="ARBA00004651"/>
    </source>
</evidence>
<comment type="function">
    <text evidence="8">The phosphoenolpyruvate-dependent sugar phosphotransferase system (PTS), a major carbohydrate active -transport system, catalyzes the phosphorylation of incoming sugar substrates concomitant with their translocation across the cell membrane.</text>
</comment>
<dbReference type="PANTHER" id="PTHR33989">
    <property type="match status" value="1"/>
</dbReference>
<feature type="transmembrane region" description="Helical" evidence="9">
    <location>
        <begin position="32"/>
        <end position="57"/>
    </location>
</feature>
<evidence type="ECO:0000256" key="9">
    <source>
        <dbReference type="SAM" id="Phobius"/>
    </source>
</evidence>
<dbReference type="InterPro" id="IPR003352">
    <property type="entry name" value="PTS_EIIC"/>
</dbReference>
<keyword evidence="6 9" id="KW-1133">Transmembrane helix</keyword>
<evidence type="ECO:0000256" key="8">
    <source>
        <dbReference type="PIRNR" id="PIRNR006351"/>
    </source>
</evidence>
<dbReference type="GO" id="GO:0008982">
    <property type="term" value="F:protein-N(PI)-phosphohistidine-sugar phosphotransferase activity"/>
    <property type="evidence" value="ECO:0007669"/>
    <property type="project" value="UniProtKB-UniRule"/>
</dbReference>
<keyword evidence="7 8" id="KW-0472">Membrane</keyword>
<dbReference type="PANTHER" id="PTHR33989:SF11">
    <property type="entry name" value="LICHENAN PERMEASE IIC COMPONENT"/>
    <property type="match status" value="1"/>
</dbReference>
<dbReference type="GO" id="GO:1901264">
    <property type="term" value="P:carbohydrate derivative transport"/>
    <property type="evidence" value="ECO:0007669"/>
    <property type="project" value="TreeGrafter"/>
</dbReference>
<feature type="transmembrane region" description="Helical" evidence="9">
    <location>
        <begin position="277"/>
        <end position="298"/>
    </location>
</feature>
<dbReference type="Pfam" id="PF02378">
    <property type="entry name" value="PTS_EIIC"/>
    <property type="match status" value="1"/>
</dbReference>
<gene>
    <name evidence="11" type="ORF">SAMN04490355_102852</name>
</gene>
<dbReference type="GO" id="GO:0005886">
    <property type="term" value="C:plasma membrane"/>
    <property type="evidence" value="ECO:0007669"/>
    <property type="project" value="UniProtKB-SubCell"/>
</dbReference>
<dbReference type="PROSITE" id="PS51105">
    <property type="entry name" value="PTS_EIIC_TYPE_3"/>
    <property type="match status" value="1"/>
</dbReference>
<protein>
    <recommendedName>
        <fullName evidence="8">Permease IIC component</fullName>
    </recommendedName>
</protein>
<dbReference type="EMBL" id="FOTS01000028">
    <property type="protein sequence ID" value="SFL96467.1"/>
    <property type="molecule type" value="Genomic_DNA"/>
</dbReference>
<dbReference type="PIRSF" id="PIRSF006351">
    <property type="entry name" value="PTS_EIIC-Cellobiose"/>
    <property type="match status" value="1"/>
</dbReference>
<feature type="transmembrane region" description="Helical" evidence="9">
    <location>
        <begin position="238"/>
        <end position="257"/>
    </location>
</feature>
<evidence type="ECO:0000256" key="6">
    <source>
        <dbReference type="ARBA" id="ARBA00022989"/>
    </source>
</evidence>
<evidence type="ECO:0000256" key="3">
    <source>
        <dbReference type="ARBA" id="ARBA00022475"/>
    </source>
</evidence>
<name>A0A1I4M0H3_9FIRM</name>
<dbReference type="InterPro" id="IPR004501">
    <property type="entry name" value="PTS_EIIC_3"/>
</dbReference>
<dbReference type="Proteomes" id="UP000199520">
    <property type="component" value="Unassembled WGS sequence"/>
</dbReference>
<evidence type="ECO:0000256" key="7">
    <source>
        <dbReference type="ARBA" id="ARBA00023136"/>
    </source>
</evidence>
<evidence type="ECO:0000256" key="4">
    <source>
        <dbReference type="ARBA" id="ARBA00022597"/>
    </source>
</evidence>
<feature type="transmembrane region" description="Helical" evidence="9">
    <location>
        <begin position="94"/>
        <end position="111"/>
    </location>
</feature>
<feature type="transmembrane region" description="Helical" evidence="9">
    <location>
        <begin position="63"/>
        <end position="87"/>
    </location>
</feature>
<feature type="transmembrane region" description="Helical" evidence="9">
    <location>
        <begin position="169"/>
        <end position="189"/>
    </location>
</feature>
<evidence type="ECO:0000256" key="2">
    <source>
        <dbReference type="ARBA" id="ARBA00022448"/>
    </source>
</evidence>
<feature type="domain" description="PTS EIIC type-3" evidence="10">
    <location>
        <begin position="8"/>
        <end position="402"/>
    </location>
</feature>
<dbReference type="RefSeq" id="WP_245754996.1">
    <property type="nucleotide sequence ID" value="NZ_FOTS01000028.1"/>
</dbReference>